<dbReference type="AlphaFoldDB" id="A0A5C5Z514"/>
<comment type="caution">
    <text evidence="2">The sequence shown here is derived from an EMBL/GenBank/DDBJ whole genome shotgun (WGS) entry which is preliminary data.</text>
</comment>
<evidence type="ECO:0000313" key="2">
    <source>
        <dbReference type="EMBL" id="TWT81653.1"/>
    </source>
</evidence>
<dbReference type="InterPro" id="IPR047262">
    <property type="entry name" value="PRX-like1"/>
</dbReference>
<dbReference type="Pfam" id="PF00578">
    <property type="entry name" value="AhpC-TSA"/>
    <property type="match status" value="1"/>
</dbReference>
<dbReference type="RefSeq" id="WP_146397679.1">
    <property type="nucleotide sequence ID" value="NZ_SJPJ01000001.1"/>
</dbReference>
<name>A0A5C5Z514_9BACT</name>
<accession>A0A5C5Z514</accession>
<gene>
    <name evidence="2" type="primary">bcp_1</name>
    <name evidence="2" type="ORF">CA13_31060</name>
</gene>
<dbReference type="Proteomes" id="UP000315010">
    <property type="component" value="Unassembled WGS sequence"/>
</dbReference>
<reference evidence="2 3" key="1">
    <citation type="submission" date="2019-02" db="EMBL/GenBank/DDBJ databases">
        <title>Deep-cultivation of Planctomycetes and their phenomic and genomic characterization uncovers novel biology.</title>
        <authorList>
            <person name="Wiegand S."/>
            <person name="Jogler M."/>
            <person name="Boedeker C."/>
            <person name="Pinto D."/>
            <person name="Vollmers J."/>
            <person name="Rivas-Marin E."/>
            <person name="Kohn T."/>
            <person name="Peeters S.H."/>
            <person name="Heuer A."/>
            <person name="Rast P."/>
            <person name="Oberbeckmann S."/>
            <person name="Bunk B."/>
            <person name="Jeske O."/>
            <person name="Meyerdierks A."/>
            <person name="Storesund J.E."/>
            <person name="Kallscheuer N."/>
            <person name="Luecker S."/>
            <person name="Lage O.M."/>
            <person name="Pohl T."/>
            <person name="Merkel B.J."/>
            <person name="Hornburger P."/>
            <person name="Mueller R.-W."/>
            <person name="Bruemmer F."/>
            <person name="Labrenz M."/>
            <person name="Spormann A.M."/>
            <person name="Op Den Camp H."/>
            <person name="Overmann J."/>
            <person name="Amann R."/>
            <person name="Jetten M.S.M."/>
            <person name="Mascher T."/>
            <person name="Medema M.H."/>
            <person name="Devos D.P."/>
            <person name="Kaster A.-K."/>
            <person name="Ovreas L."/>
            <person name="Rohde M."/>
            <person name="Galperin M.Y."/>
            <person name="Jogler C."/>
        </authorList>
    </citation>
    <scope>NUCLEOTIDE SEQUENCE [LARGE SCALE GENOMIC DNA]</scope>
    <source>
        <strain evidence="2 3">CA13</strain>
    </source>
</reference>
<dbReference type="PANTHER" id="PTHR43640:SF1">
    <property type="entry name" value="THIOREDOXIN-DEPENDENT PEROXIREDOXIN"/>
    <property type="match status" value="1"/>
</dbReference>
<feature type="domain" description="Thioredoxin" evidence="1">
    <location>
        <begin position="9"/>
        <end position="164"/>
    </location>
</feature>
<keyword evidence="2" id="KW-0575">Peroxidase</keyword>
<dbReference type="GO" id="GO:0004601">
    <property type="term" value="F:peroxidase activity"/>
    <property type="evidence" value="ECO:0007669"/>
    <property type="project" value="UniProtKB-KW"/>
</dbReference>
<organism evidence="2 3">
    <name type="scientific">Novipirellula herctigrandis</name>
    <dbReference type="NCBI Taxonomy" id="2527986"/>
    <lineage>
        <taxon>Bacteria</taxon>
        <taxon>Pseudomonadati</taxon>
        <taxon>Planctomycetota</taxon>
        <taxon>Planctomycetia</taxon>
        <taxon>Pirellulales</taxon>
        <taxon>Pirellulaceae</taxon>
        <taxon>Novipirellula</taxon>
    </lineage>
</organism>
<keyword evidence="2" id="KW-0560">Oxidoreductase</keyword>
<proteinExistence type="predicted"/>
<evidence type="ECO:0000259" key="1">
    <source>
        <dbReference type="PROSITE" id="PS51352"/>
    </source>
</evidence>
<dbReference type="OrthoDB" id="9809746at2"/>
<dbReference type="InterPro" id="IPR013766">
    <property type="entry name" value="Thioredoxin_domain"/>
</dbReference>
<dbReference type="PANTHER" id="PTHR43640">
    <property type="entry name" value="OS07G0260300 PROTEIN"/>
    <property type="match status" value="1"/>
</dbReference>
<dbReference type="EMBL" id="SJPJ01000001">
    <property type="protein sequence ID" value="TWT81653.1"/>
    <property type="molecule type" value="Genomic_DNA"/>
</dbReference>
<dbReference type="CDD" id="cd02969">
    <property type="entry name" value="PRX_like1"/>
    <property type="match status" value="1"/>
</dbReference>
<evidence type="ECO:0000313" key="3">
    <source>
        <dbReference type="Proteomes" id="UP000315010"/>
    </source>
</evidence>
<dbReference type="SUPFAM" id="SSF52833">
    <property type="entry name" value="Thioredoxin-like"/>
    <property type="match status" value="1"/>
</dbReference>
<dbReference type="PROSITE" id="PS51352">
    <property type="entry name" value="THIOREDOXIN_2"/>
    <property type="match status" value="1"/>
</dbReference>
<dbReference type="InterPro" id="IPR036249">
    <property type="entry name" value="Thioredoxin-like_sf"/>
</dbReference>
<dbReference type="InterPro" id="IPR000866">
    <property type="entry name" value="AhpC/TSA"/>
</dbReference>
<dbReference type="EC" id="1.11.1.15" evidence="2"/>
<sequence>MVRTASTMLPLGTLAPDFRLPDCDGHIVSLSDFSDAKALLVVFMCNHCPYVKHVAEQLKTLSDQYISKGVEVVGISSNDAENYPDDSPAAMQQEKLLRGYAFPYLVDADQSVAIAYHAACTPDFFVFDSDRKLAYRGQLDGSRPGNDSPVTGSDLRAALDAVLAGQTPSAEQIPSIGCNIKWKVGNEPSYFNPQGMA</sequence>
<dbReference type="Gene3D" id="3.40.30.10">
    <property type="entry name" value="Glutaredoxin"/>
    <property type="match status" value="1"/>
</dbReference>
<keyword evidence="3" id="KW-1185">Reference proteome</keyword>
<protein>
    <submittedName>
        <fullName evidence="2">Putative peroxiredoxin</fullName>
        <ecNumber evidence="2">1.11.1.15</ecNumber>
    </submittedName>
</protein>